<evidence type="ECO:0000313" key="2">
    <source>
        <dbReference type="EMBL" id="MBU3221114.1"/>
    </source>
</evidence>
<dbReference type="RefSeq" id="WP_216132931.1">
    <property type="nucleotide sequence ID" value="NZ_JAHLDG010000037.1"/>
</dbReference>
<protein>
    <submittedName>
        <fullName evidence="2">Type 1 glutamine amidotransferase-like domain-containing protein</fullName>
    </submittedName>
</protein>
<proteinExistence type="predicted"/>
<reference evidence="2 3" key="1">
    <citation type="submission" date="2021-06" db="EMBL/GenBank/DDBJ databases">
        <title>Clostridia strains as spoilage organisms.</title>
        <authorList>
            <person name="Wambui J."/>
            <person name="Stephan R."/>
            <person name="Stevens M.J.A."/>
        </authorList>
    </citation>
    <scope>NUCLEOTIDE SEQUENCE [LARGE SCALE GENOMIC DNA]</scope>
    <source>
        <strain evidence="2 3">CM013</strain>
    </source>
</reference>
<dbReference type="EMBL" id="JAHLDG010000037">
    <property type="protein sequence ID" value="MBU3221114.1"/>
    <property type="molecule type" value="Genomic_DNA"/>
</dbReference>
<dbReference type="Pfam" id="PF03575">
    <property type="entry name" value="Peptidase_S51"/>
    <property type="match status" value="1"/>
</dbReference>
<dbReference type="Proteomes" id="UP000740830">
    <property type="component" value="Unassembled WGS sequence"/>
</dbReference>
<accession>A0ABS6C6J6</accession>
<evidence type="ECO:0000313" key="3">
    <source>
        <dbReference type="Proteomes" id="UP000740830"/>
    </source>
</evidence>
<keyword evidence="3" id="KW-1185">Reference proteome</keyword>
<organism evidence="2 3">
    <name type="scientific">Clostridium algidicarnis</name>
    <dbReference type="NCBI Taxonomy" id="37659"/>
    <lineage>
        <taxon>Bacteria</taxon>
        <taxon>Bacillati</taxon>
        <taxon>Bacillota</taxon>
        <taxon>Clostridia</taxon>
        <taxon>Eubacteriales</taxon>
        <taxon>Clostridiaceae</taxon>
        <taxon>Clostridium</taxon>
    </lineage>
</organism>
<dbReference type="InterPro" id="IPR005320">
    <property type="entry name" value="Peptidase_S51"/>
</dbReference>
<sequence length="213" mass="23947">MMVKILTSGFPNGFPDDFSKLLRKYIKAGMNLAFVASEFENIYEKTDWYCNHFLKMFSDCGITFGSVDVIDSRMSREIAQDTVKNADVLWLAGGDTPIQFAYLGSYGLIPYISKHKGVIIGMSAGSINMAKVAVCTLTCKHSKLEIYEALGLVEFSVEPHFDKDNINDELLVLSEKYQLYGMCDDSAIICTEDNTLYIGDIFLIDNRCITRVF</sequence>
<comment type="caution">
    <text evidence="2">The sequence shown here is derived from an EMBL/GenBank/DDBJ whole genome shotgun (WGS) entry which is preliminary data.</text>
</comment>
<evidence type="ECO:0000256" key="1">
    <source>
        <dbReference type="ARBA" id="ARBA00022801"/>
    </source>
</evidence>
<keyword evidence="1" id="KW-0378">Hydrolase</keyword>
<name>A0ABS6C6J6_9CLOT</name>
<gene>
    <name evidence="2" type="ORF">KPL27_13710</name>
</gene>